<dbReference type="EMBL" id="JAPRFR010000004">
    <property type="protein sequence ID" value="MCZ0726405.1"/>
    <property type="molecule type" value="Genomic_DNA"/>
</dbReference>
<keyword evidence="1" id="KW-1133">Transmembrane helix</keyword>
<accession>A0A9X3JGI8</accession>
<gene>
    <name evidence="2" type="ORF">OW157_07535</name>
</gene>
<keyword evidence="3" id="KW-1185">Reference proteome</keyword>
<dbReference type="Pfam" id="PF12841">
    <property type="entry name" value="YvrJ"/>
    <property type="match status" value="1"/>
</dbReference>
<proteinExistence type="predicted"/>
<organism evidence="2 3">
    <name type="scientific">Aerococcus kribbianus</name>
    <dbReference type="NCBI Taxonomy" id="2999064"/>
    <lineage>
        <taxon>Bacteria</taxon>
        <taxon>Bacillati</taxon>
        <taxon>Bacillota</taxon>
        <taxon>Bacilli</taxon>
        <taxon>Lactobacillales</taxon>
        <taxon>Aerococcaceae</taxon>
        <taxon>Aerococcus</taxon>
    </lineage>
</organism>
<evidence type="ECO:0000256" key="1">
    <source>
        <dbReference type="SAM" id="Phobius"/>
    </source>
</evidence>
<protein>
    <submittedName>
        <fullName evidence="2">YvrJ family protein</fullName>
    </submittedName>
</protein>
<feature type="transmembrane region" description="Helical" evidence="1">
    <location>
        <begin position="6"/>
        <end position="27"/>
    </location>
</feature>
<name>A0A9X3JGI8_9LACT</name>
<evidence type="ECO:0000313" key="3">
    <source>
        <dbReference type="Proteomes" id="UP001146670"/>
    </source>
</evidence>
<keyword evidence="1" id="KW-0472">Membrane</keyword>
<comment type="caution">
    <text evidence="2">The sequence shown here is derived from an EMBL/GenBank/DDBJ whole genome shotgun (WGS) entry which is preliminary data.</text>
</comment>
<dbReference type="InterPro" id="IPR024419">
    <property type="entry name" value="YvrJ"/>
</dbReference>
<reference evidence="2" key="1">
    <citation type="submission" date="2022-12" db="EMBL/GenBank/DDBJ databases">
        <title>Description and comparative metabolic analysis of Aerococcus sp. nov., isolated from the feces of a pig.</title>
        <authorList>
            <person name="Chang Y.-H."/>
        </authorList>
    </citation>
    <scope>NUCLEOTIDE SEQUENCE</scope>
    <source>
        <strain evidence="2">YH-aer222</strain>
    </source>
</reference>
<dbReference type="Proteomes" id="UP001146670">
    <property type="component" value="Unassembled WGS sequence"/>
</dbReference>
<dbReference type="RefSeq" id="WP_268752645.1">
    <property type="nucleotide sequence ID" value="NZ_JAPRFQ010000004.1"/>
</dbReference>
<sequence>MEYIDSTWIEVVSNVGFPIFLSMYLMLRTEKKLDALIAAVQSLQK</sequence>
<keyword evidence="1" id="KW-0812">Transmembrane</keyword>
<evidence type="ECO:0000313" key="2">
    <source>
        <dbReference type="EMBL" id="MCZ0726405.1"/>
    </source>
</evidence>
<dbReference type="AlphaFoldDB" id="A0A9X3JGI8"/>